<dbReference type="EMBL" id="GEDG01036162">
    <property type="protein sequence ID" value="JAP08844.1"/>
    <property type="molecule type" value="Transcribed_RNA"/>
</dbReference>
<keyword evidence="1" id="KW-1133">Transmembrane helix</keyword>
<protein>
    <submittedName>
        <fullName evidence="2">Putative ovule protein</fullName>
    </submittedName>
</protein>
<name>A0A0V0GL49_SOLCH</name>
<evidence type="ECO:0000313" key="2">
    <source>
        <dbReference type="EMBL" id="JAP08844.1"/>
    </source>
</evidence>
<feature type="non-terminal residue" evidence="2">
    <location>
        <position position="1"/>
    </location>
</feature>
<reference evidence="2" key="1">
    <citation type="submission" date="2015-12" db="EMBL/GenBank/DDBJ databases">
        <title>Gene expression during late stages of embryo sac development: a critical building block for successful pollen-pistil interactions.</title>
        <authorList>
            <person name="Liu Y."/>
            <person name="Joly V."/>
            <person name="Sabar M."/>
            <person name="Matton D.P."/>
        </authorList>
    </citation>
    <scope>NUCLEOTIDE SEQUENCE</scope>
</reference>
<proteinExistence type="predicted"/>
<evidence type="ECO:0000256" key="1">
    <source>
        <dbReference type="SAM" id="Phobius"/>
    </source>
</evidence>
<sequence length="61" mass="7016">NIITSLLFIICSLLIVSINIFVYIDFLENLVHQLNSFCGNDGETWRTMEKIEGHLGHLVHM</sequence>
<dbReference type="AlphaFoldDB" id="A0A0V0GL49"/>
<accession>A0A0V0GL49</accession>
<organism evidence="2">
    <name type="scientific">Solanum chacoense</name>
    <name type="common">Chaco potato</name>
    <dbReference type="NCBI Taxonomy" id="4108"/>
    <lineage>
        <taxon>Eukaryota</taxon>
        <taxon>Viridiplantae</taxon>
        <taxon>Streptophyta</taxon>
        <taxon>Embryophyta</taxon>
        <taxon>Tracheophyta</taxon>
        <taxon>Spermatophyta</taxon>
        <taxon>Magnoliopsida</taxon>
        <taxon>eudicotyledons</taxon>
        <taxon>Gunneridae</taxon>
        <taxon>Pentapetalae</taxon>
        <taxon>asterids</taxon>
        <taxon>lamiids</taxon>
        <taxon>Solanales</taxon>
        <taxon>Solanaceae</taxon>
        <taxon>Solanoideae</taxon>
        <taxon>Solaneae</taxon>
        <taxon>Solanum</taxon>
    </lineage>
</organism>
<keyword evidence="1" id="KW-0472">Membrane</keyword>
<feature type="transmembrane region" description="Helical" evidence="1">
    <location>
        <begin position="6"/>
        <end position="26"/>
    </location>
</feature>
<keyword evidence="1" id="KW-0812">Transmembrane</keyword>